<proteinExistence type="predicted"/>
<name>A0A1R3W2T2_9GAMM</name>
<dbReference type="RefSeq" id="WP_076755988.1">
    <property type="nucleotide sequence ID" value="NZ_CP023018.1"/>
</dbReference>
<organism evidence="1 2">
    <name type="scientific">Ectothiorhodosinus mongolicus</name>
    <dbReference type="NCBI Taxonomy" id="233100"/>
    <lineage>
        <taxon>Bacteria</taxon>
        <taxon>Pseudomonadati</taxon>
        <taxon>Pseudomonadota</taxon>
        <taxon>Gammaproteobacteria</taxon>
        <taxon>Chromatiales</taxon>
        <taxon>Ectothiorhodospiraceae</taxon>
        <taxon>Ectothiorhodosinus</taxon>
    </lineage>
</organism>
<dbReference type="Proteomes" id="UP000223759">
    <property type="component" value="Unassembled WGS sequence"/>
</dbReference>
<keyword evidence="2" id="KW-1185">Reference proteome</keyword>
<gene>
    <name evidence="1" type="ORF">SAMN05216526_1565</name>
</gene>
<dbReference type="AlphaFoldDB" id="A0A1R3W2T2"/>
<evidence type="ECO:0000313" key="2">
    <source>
        <dbReference type="Proteomes" id="UP000223759"/>
    </source>
</evidence>
<accession>A0A1R3W2T2</accession>
<protein>
    <submittedName>
        <fullName evidence="1">Uncharacterized protein</fullName>
    </submittedName>
</protein>
<reference evidence="1 2" key="1">
    <citation type="submission" date="2017-01" db="EMBL/GenBank/DDBJ databases">
        <authorList>
            <person name="Mah S.A."/>
            <person name="Swanson W.J."/>
            <person name="Moy G.W."/>
            <person name="Vacquier V.D."/>
        </authorList>
    </citation>
    <scope>NUCLEOTIDE SEQUENCE [LARGE SCALE GENOMIC DNA]</scope>
    <source>
        <strain evidence="1 2">M9</strain>
    </source>
</reference>
<dbReference type="EMBL" id="FTPK01000003">
    <property type="protein sequence ID" value="SIT72067.1"/>
    <property type="molecule type" value="Genomic_DNA"/>
</dbReference>
<evidence type="ECO:0000313" key="1">
    <source>
        <dbReference type="EMBL" id="SIT72067.1"/>
    </source>
</evidence>
<dbReference type="OrthoDB" id="8562667at2"/>
<sequence length="110" mass="11755">MTLAELLTFLDTHTDYGFLHGDVAATLSAAADGSHPNAIPGAIVKALDERLAQGNIEAVIERAGTITALGPLRLTYMADDAPVEGFRMVERTITMIDEAFNQEALRAKGQ</sequence>
<dbReference type="STRING" id="233100.SAMN05216526_1565"/>